<proteinExistence type="inferred from homology"/>
<dbReference type="Gene3D" id="3.40.50.300">
    <property type="entry name" value="P-loop containing nucleotide triphosphate hydrolases"/>
    <property type="match status" value="1"/>
</dbReference>
<organism evidence="6 7">
    <name type="scientific">Schizosaccharomyces cryophilus (strain OY26 / ATCC MYA-4695 / CBS 11777 / NBRC 106824 / NRRL Y48691)</name>
    <name type="common">Fission yeast</name>
    <dbReference type="NCBI Taxonomy" id="653667"/>
    <lineage>
        <taxon>Eukaryota</taxon>
        <taxon>Fungi</taxon>
        <taxon>Dikarya</taxon>
        <taxon>Ascomycota</taxon>
        <taxon>Taphrinomycotina</taxon>
        <taxon>Schizosaccharomycetes</taxon>
        <taxon>Schizosaccharomycetales</taxon>
        <taxon>Schizosaccharomycetaceae</taxon>
        <taxon>Schizosaccharomyces</taxon>
    </lineage>
</organism>
<accession>S9W3V9</accession>
<keyword evidence="1 3" id="KW-0547">Nucleotide-binding</keyword>
<protein>
    <submittedName>
        <fullName evidence="6">Septin Spn3</fullName>
    </submittedName>
</protein>
<dbReference type="GeneID" id="25036280"/>
<dbReference type="RefSeq" id="XP_013022514.1">
    <property type="nucleotide sequence ID" value="XM_013167060.1"/>
</dbReference>
<evidence type="ECO:0000256" key="1">
    <source>
        <dbReference type="ARBA" id="ARBA00022741"/>
    </source>
</evidence>
<dbReference type="EMBL" id="KE546989">
    <property type="protein sequence ID" value="EPY52635.1"/>
    <property type="molecule type" value="Genomic_DNA"/>
</dbReference>
<dbReference type="InterPro" id="IPR016491">
    <property type="entry name" value="Septin"/>
</dbReference>
<dbReference type="HOGENOM" id="CLU_017718_7_4_1"/>
<dbReference type="PROSITE" id="PS51719">
    <property type="entry name" value="G_SEPTIN"/>
    <property type="match status" value="1"/>
</dbReference>
<feature type="region of interest" description="Disordered" evidence="4">
    <location>
        <begin position="353"/>
        <end position="375"/>
    </location>
</feature>
<evidence type="ECO:0000256" key="3">
    <source>
        <dbReference type="RuleBase" id="RU004560"/>
    </source>
</evidence>
<keyword evidence="2 3" id="KW-0342">GTP-binding</keyword>
<dbReference type="CDD" id="cd01850">
    <property type="entry name" value="CDC_Septin"/>
    <property type="match status" value="1"/>
</dbReference>
<name>S9W3V9_SCHCR</name>
<evidence type="ECO:0000313" key="6">
    <source>
        <dbReference type="EMBL" id="EPY52635.1"/>
    </source>
</evidence>
<dbReference type="AlphaFoldDB" id="S9W3V9"/>
<dbReference type="PANTHER" id="PTHR18884">
    <property type="entry name" value="SEPTIN"/>
    <property type="match status" value="1"/>
</dbReference>
<dbReference type="InterPro" id="IPR030379">
    <property type="entry name" value="G_SEPTIN_dom"/>
</dbReference>
<dbReference type="STRING" id="653667.S9W3V9"/>
<dbReference type="eggNOG" id="KOG2655">
    <property type="taxonomic scope" value="Eukaryota"/>
</dbReference>
<evidence type="ECO:0000256" key="4">
    <source>
        <dbReference type="SAM" id="MobiDB-lite"/>
    </source>
</evidence>
<gene>
    <name evidence="6" type="ORF">SPOG_01956</name>
</gene>
<comment type="similarity">
    <text evidence="3">Belongs to the TRAFAC class TrmE-Era-EngA-EngB-Septin-like GTPase superfamily. Septin GTPase family.</text>
</comment>
<dbReference type="Pfam" id="PF00735">
    <property type="entry name" value="Septin"/>
    <property type="match status" value="1"/>
</dbReference>
<dbReference type="GO" id="GO:0005525">
    <property type="term" value="F:GTP binding"/>
    <property type="evidence" value="ECO:0007669"/>
    <property type="project" value="UniProtKB-KW"/>
</dbReference>
<evidence type="ECO:0000313" key="7">
    <source>
        <dbReference type="Proteomes" id="UP000015464"/>
    </source>
</evidence>
<dbReference type="PIRSF" id="PIRSF006698">
    <property type="entry name" value="Septin"/>
    <property type="match status" value="1"/>
</dbReference>
<sequence length="375" mass="42013">MRTAKKTSKKGVPFNLLVVGDAGLGRTAFVNTLCEKPLIRNDNANFDPSSAASMSPVEVIPYQTDITLEDGFRISLTILDTPHFNEAIDNENNFDIILQYVESQYDNVLEEETRIKRNAKFCDDRVHALIYFISPTGHGLRELDIELMKRLAPRVNVIPVVAKADSLTAEELKATKQMILDDIAYYHIPVYNFPYDEEEDDEALVSLSKSLRSKMPFAIVSSDRLIDINGSTIRGRAYPWGVVDVDNPSHSDFLALRSAIFSSHLEDLQSITNNQLYETYRTEKLSASHLAMDSTSSFSDVNSGNQQDQVLREDRLRAIELSVQREIEEKRRQLLAREDALRALEEKIAASTTAMANTSVSTLPSTANSASQSQT</sequence>
<reference evidence="6 7" key="1">
    <citation type="journal article" date="2011" name="Science">
        <title>Comparative functional genomics of the fission yeasts.</title>
        <authorList>
            <person name="Rhind N."/>
            <person name="Chen Z."/>
            <person name="Yassour M."/>
            <person name="Thompson D.A."/>
            <person name="Haas B.J."/>
            <person name="Habib N."/>
            <person name="Wapinski I."/>
            <person name="Roy S."/>
            <person name="Lin M.F."/>
            <person name="Heiman D.I."/>
            <person name="Young S.K."/>
            <person name="Furuya K."/>
            <person name="Guo Y."/>
            <person name="Pidoux A."/>
            <person name="Chen H.M."/>
            <person name="Robbertse B."/>
            <person name="Goldberg J.M."/>
            <person name="Aoki K."/>
            <person name="Bayne E.H."/>
            <person name="Berlin A.M."/>
            <person name="Desjardins C.A."/>
            <person name="Dobbs E."/>
            <person name="Dukaj L."/>
            <person name="Fan L."/>
            <person name="FitzGerald M.G."/>
            <person name="French C."/>
            <person name="Gujja S."/>
            <person name="Hansen K."/>
            <person name="Keifenheim D."/>
            <person name="Levin J.Z."/>
            <person name="Mosher R.A."/>
            <person name="Mueller C.A."/>
            <person name="Pfiffner J."/>
            <person name="Priest M."/>
            <person name="Russ C."/>
            <person name="Smialowska A."/>
            <person name="Swoboda P."/>
            <person name="Sykes S.M."/>
            <person name="Vaughn M."/>
            <person name="Vengrova S."/>
            <person name="Yoder R."/>
            <person name="Zeng Q."/>
            <person name="Allshire R."/>
            <person name="Baulcombe D."/>
            <person name="Birren B.W."/>
            <person name="Brown W."/>
            <person name="Ekwall K."/>
            <person name="Kellis M."/>
            <person name="Leatherwood J."/>
            <person name="Levin H."/>
            <person name="Margalit H."/>
            <person name="Martienssen R."/>
            <person name="Nieduszynski C.A."/>
            <person name="Spatafora J.W."/>
            <person name="Friedman N."/>
            <person name="Dalgaard J.Z."/>
            <person name="Baumann P."/>
            <person name="Niki H."/>
            <person name="Regev A."/>
            <person name="Nusbaum C."/>
        </authorList>
    </citation>
    <scope>NUCLEOTIDE SEQUENCE [LARGE SCALE GENOMIC DNA]</scope>
    <source>
        <strain evidence="7">OY26 / ATCC MYA-4695 / CBS 11777 / NBRC 106824 / NRRL Y48691</strain>
    </source>
</reference>
<dbReference type="OrthoDB" id="416553at2759"/>
<evidence type="ECO:0000259" key="5">
    <source>
        <dbReference type="PROSITE" id="PS51719"/>
    </source>
</evidence>
<keyword evidence="7" id="KW-1185">Reference proteome</keyword>
<dbReference type="GO" id="GO:0036391">
    <property type="term" value="C:medial cortex septin ring"/>
    <property type="evidence" value="ECO:0007669"/>
    <property type="project" value="EnsemblFungi"/>
</dbReference>
<dbReference type="GO" id="GO:0000281">
    <property type="term" value="P:mitotic cytokinesis"/>
    <property type="evidence" value="ECO:0007669"/>
    <property type="project" value="EnsemblFungi"/>
</dbReference>
<dbReference type="OMA" id="GYDSAMN"/>
<dbReference type="Proteomes" id="UP000015464">
    <property type="component" value="Unassembled WGS sequence"/>
</dbReference>
<evidence type="ECO:0000256" key="2">
    <source>
        <dbReference type="ARBA" id="ARBA00023134"/>
    </source>
</evidence>
<dbReference type="InterPro" id="IPR027417">
    <property type="entry name" value="P-loop_NTPase"/>
</dbReference>
<dbReference type="SUPFAM" id="SSF52540">
    <property type="entry name" value="P-loop containing nucleoside triphosphate hydrolases"/>
    <property type="match status" value="1"/>
</dbReference>
<dbReference type="GO" id="GO:0032151">
    <property type="term" value="C:mitotic septin complex"/>
    <property type="evidence" value="ECO:0007669"/>
    <property type="project" value="EnsemblFungi"/>
</dbReference>
<dbReference type="GO" id="GO:0000921">
    <property type="term" value="P:septin ring assembly"/>
    <property type="evidence" value="ECO:0007669"/>
    <property type="project" value="EnsemblFungi"/>
</dbReference>
<feature type="domain" description="Septin-type G" evidence="5">
    <location>
        <begin position="10"/>
        <end position="287"/>
    </location>
</feature>
<dbReference type="GO" id="GO:0120104">
    <property type="term" value="C:mitotic actomyosin contractile ring, proximal layer"/>
    <property type="evidence" value="ECO:0007669"/>
    <property type="project" value="EnsemblFungi"/>
</dbReference>